<comment type="caution">
    <text evidence="1">The sequence shown here is derived from an EMBL/GenBank/DDBJ whole genome shotgun (WGS) entry which is preliminary data.</text>
</comment>
<accession>A0ABV2VRS4</accession>
<reference evidence="1 2" key="1">
    <citation type="submission" date="2024-06" db="EMBL/GenBank/DDBJ databases">
        <title>The Natural Products Discovery Center: Release of the First 8490 Sequenced Strains for Exploring Actinobacteria Biosynthetic Diversity.</title>
        <authorList>
            <person name="Kalkreuter E."/>
            <person name="Kautsar S.A."/>
            <person name="Yang D."/>
            <person name="Bader C.D."/>
            <person name="Teijaro C.N."/>
            <person name="Fluegel L."/>
            <person name="Davis C.M."/>
            <person name="Simpson J.R."/>
            <person name="Lauterbach L."/>
            <person name="Steele A.D."/>
            <person name="Gui C."/>
            <person name="Meng S."/>
            <person name="Li G."/>
            <person name="Viehrig K."/>
            <person name="Ye F."/>
            <person name="Su P."/>
            <person name="Kiefer A.F."/>
            <person name="Nichols A."/>
            <person name="Cepeda A.J."/>
            <person name="Yan W."/>
            <person name="Fan B."/>
            <person name="Jiang Y."/>
            <person name="Adhikari A."/>
            <person name="Zheng C.-J."/>
            <person name="Schuster L."/>
            <person name="Cowan T.M."/>
            <person name="Smanski M.J."/>
            <person name="Chevrette M.G."/>
            <person name="De Carvalho L.P.S."/>
            <person name="Shen B."/>
        </authorList>
    </citation>
    <scope>NUCLEOTIDE SEQUENCE [LARGE SCALE GENOMIC DNA]</scope>
    <source>
        <strain evidence="1 2">NPDC006286</strain>
    </source>
</reference>
<name>A0ABV2VRS4_9ACTN</name>
<keyword evidence="2" id="KW-1185">Reference proteome</keyword>
<evidence type="ECO:0000313" key="2">
    <source>
        <dbReference type="Proteomes" id="UP001550348"/>
    </source>
</evidence>
<dbReference type="EMBL" id="JBEXRX010000112">
    <property type="protein sequence ID" value="MEU0155499.1"/>
    <property type="molecule type" value="Genomic_DNA"/>
</dbReference>
<evidence type="ECO:0000313" key="1">
    <source>
        <dbReference type="EMBL" id="MEU0155499.1"/>
    </source>
</evidence>
<sequence>MTTDALASRPAVDPGNDFEQRFFGLLRRRYSAEDLVFIPADMGGDCGIEGYSRDGVAYQCYADRDSLTLRHRTDKQIAKLNRDTLKLQKYEERLSEILGTTKIGAYILGVPEYHAAELISHANKRAELVKSWNLPFIEPDFVIGIKTPTDYPAELSAALADRAAEALIPAAAVDDDSVDRFHHETPGLVTVLDEKLSVMQGVVRDIPALRRRFVRSFLRKEALMHSLKAWPHTWEAVERRRIARQEEIEFDNDLSSDPAQRRVRDLIHQYREELLSFAGGLRYDDANVIAYGQVGGWLMECPLELRDSHDVV</sequence>
<proteinExistence type="predicted"/>
<dbReference type="RefSeq" id="WP_355667090.1">
    <property type="nucleotide sequence ID" value="NZ_JBEXRX010000112.1"/>
</dbReference>
<protein>
    <submittedName>
        <fullName evidence="1">Uncharacterized protein</fullName>
    </submittedName>
</protein>
<gene>
    <name evidence="1" type="ORF">ABZ071_27065</name>
</gene>
<dbReference type="Proteomes" id="UP001550348">
    <property type="component" value="Unassembled WGS sequence"/>
</dbReference>
<organism evidence="1 2">
    <name type="scientific">Micromonospora fulviviridis</name>
    <dbReference type="NCBI Taxonomy" id="47860"/>
    <lineage>
        <taxon>Bacteria</taxon>
        <taxon>Bacillati</taxon>
        <taxon>Actinomycetota</taxon>
        <taxon>Actinomycetes</taxon>
        <taxon>Micromonosporales</taxon>
        <taxon>Micromonosporaceae</taxon>
        <taxon>Micromonospora</taxon>
    </lineage>
</organism>